<dbReference type="InterPro" id="IPR011608">
    <property type="entry name" value="PRD"/>
</dbReference>
<keyword evidence="2" id="KW-0547">Nucleotide-binding</keyword>
<dbReference type="InterPro" id="IPR027417">
    <property type="entry name" value="P-loop_NTPase"/>
</dbReference>
<evidence type="ECO:0000256" key="4">
    <source>
        <dbReference type="ARBA" id="ARBA00023125"/>
    </source>
</evidence>
<dbReference type="AlphaFoldDB" id="A0A099IA18"/>
<evidence type="ECO:0000256" key="1">
    <source>
        <dbReference type="ARBA" id="ARBA00022679"/>
    </source>
</evidence>
<dbReference type="SUPFAM" id="SSF46785">
    <property type="entry name" value="Winged helix' DNA-binding domain"/>
    <property type="match status" value="1"/>
</dbReference>
<evidence type="ECO:0000256" key="3">
    <source>
        <dbReference type="ARBA" id="ARBA00022840"/>
    </source>
</evidence>
<dbReference type="InterPro" id="IPR002078">
    <property type="entry name" value="Sigma_54_int"/>
</dbReference>
<dbReference type="GO" id="GO:0005524">
    <property type="term" value="F:ATP binding"/>
    <property type="evidence" value="ECO:0007669"/>
    <property type="project" value="UniProtKB-KW"/>
</dbReference>
<dbReference type="InterPro" id="IPR036390">
    <property type="entry name" value="WH_DNA-bd_sf"/>
</dbReference>
<feature type="domain" description="PTS EIIA type-4" evidence="6">
    <location>
        <begin position="570"/>
        <end position="706"/>
    </location>
</feature>
<dbReference type="PANTHER" id="PTHR32071">
    <property type="entry name" value="TRANSCRIPTIONAL REGULATORY PROTEIN"/>
    <property type="match status" value="1"/>
</dbReference>
<feature type="domain" description="PRD" evidence="7">
    <location>
        <begin position="464"/>
        <end position="568"/>
    </location>
</feature>
<dbReference type="InterPro" id="IPR003593">
    <property type="entry name" value="AAA+_ATPase"/>
</dbReference>
<sequence length="923" mass="105565">MRRKSRVADTLKQLCADISLSSIQEGYEGVSAQQLSDFMGMDRANVSKELNQLFQENAVIKITGRPVYYFDRERMEILLAHSLERFAVSSLQEYLQERGEAYTENDFDKLIGSDKSLKTMINKAKAAMIYPPFGLHTLLVGPTGAGKTMFAEIMYQYAKDHGVLQKTAPFVIFNCAEYADNPQLLLGQLFGYVKGAYTGADRESEGLVEKAQNGVLFLDEIHRLPPEGQEMLFMLLDKGEYRKLGANETSKDARVLIIAATTENLESSLLQTFLRRIPMTITMPSLEERSIEERYELIEKFFRQEYNQVKIPIQVKAKVMRALLSYDCKGNIGQLKADIRLLCANGFLEHISRQDNVIRITLSLLQEHIYHGLLNSGKQKEVDDFLTMHDQEIFVYDQETKLEHYDGEFLNIYEEMNRRFQDYEAKGFDNANINRHMRMYIETYIKTLSNQIEESGSEAMLYKIVPIHVYHAVEVALQLAQQRLGYPISKKVYTAMALHISALMENKRKEHELNANVYDVLSENPNEYHVAMEIMSFLQKELEIPFPPQEIVFFTMFLCIEKDKPQVNGAIALLALAHGNGVARNMVDVANALLDTRHGHALDMSLHQSVDDFLETVTRKVKEIDEGKGVLILVDMGSLLSFGEIITQKTGIPTKTIDMISTPFVLEALRKTMLSEYTLDDLYRELRSYTPYIGKLYSKEIKQKALHQNVIVTTCLSGEGAAVKLGELIRSAIPAIDEYHIDIVACNTESFKEKHLENKRILAVVGARDLHLEDTLYISSDKIILEDGLAKIAQIISTALGVEDREPVSSNIVMNNFLKESLVFLDPVKADDVIRKSFQVISKMWDIDDYNRILIGYMMHVGCMIERCIRGAEMEYDACQERIQRNEKLYRLVRTAMKIIEREFQIRISDTEVAYIMDNFDTE</sequence>
<protein>
    <submittedName>
        <fullName evidence="8">Transcriptional regulator</fullName>
    </submittedName>
</protein>
<name>A0A099IA18_CLOIN</name>
<dbReference type="SUPFAM" id="SSF53062">
    <property type="entry name" value="PTS system fructose IIA component-like"/>
    <property type="match status" value="1"/>
</dbReference>
<feature type="domain" description="Sigma-54 factor interaction" evidence="5">
    <location>
        <begin position="110"/>
        <end position="344"/>
    </location>
</feature>
<dbReference type="Gene3D" id="1.10.1790.10">
    <property type="entry name" value="PRD domain"/>
    <property type="match status" value="2"/>
</dbReference>
<organism evidence="8 9">
    <name type="scientific">Clostridium innocuum</name>
    <dbReference type="NCBI Taxonomy" id="1522"/>
    <lineage>
        <taxon>Bacteria</taxon>
        <taxon>Bacillati</taxon>
        <taxon>Bacillota</taxon>
        <taxon>Clostridia</taxon>
        <taxon>Eubacteriales</taxon>
        <taxon>Clostridiaceae</taxon>
        <taxon>Clostridium</taxon>
    </lineage>
</organism>
<dbReference type="SUPFAM" id="SSF52540">
    <property type="entry name" value="P-loop containing nucleoside triphosphate hydrolases"/>
    <property type="match status" value="1"/>
</dbReference>
<dbReference type="Pfam" id="PF03610">
    <property type="entry name" value="EIIA-man"/>
    <property type="match status" value="1"/>
</dbReference>
<evidence type="ECO:0000259" key="6">
    <source>
        <dbReference type="PROSITE" id="PS51096"/>
    </source>
</evidence>
<evidence type="ECO:0000259" key="7">
    <source>
        <dbReference type="PROSITE" id="PS51372"/>
    </source>
</evidence>
<dbReference type="GO" id="GO:0006355">
    <property type="term" value="P:regulation of DNA-templated transcription"/>
    <property type="evidence" value="ECO:0007669"/>
    <property type="project" value="InterPro"/>
</dbReference>
<evidence type="ECO:0000313" key="8">
    <source>
        <dbReference type="EMBL" id="KGJ54854.1"/>
    </source>
</evidence>
<dbReference type="GO" id="GO:0016740">
    <property type="term" value="F:transferase activity"/>
    <property type="evidence" value="ECO:0007669"/>
    <property type="project" value="UniProtKB-KW"/>
</dbReference>
<evidence type="ECO:0000256" key="2">
    <source>
        <dbReference type="ARBA" id="ARBA00022741"/>
    </source>
</evidence>
<dbReference type="Pfam" id="PF00874">
    <property type="entry name" value="PRD"/>
    <property type="match status" value="2"/>
</dbReference>
<dbReference type="SMART" id="SM00382">
    <property type="entry name" value="AAA"/>
    <property type="match status" value="1"/>
</dbReference>
<keyword evidence="3" id="KW-0067">ATP-binding</keyword>
<dbReference type="RefSeq" id="WP_044903483.1">
    <property type="nucleotide sequence ID" value="NZ_JQIF01000006.1"/>
</dbReference>
<reference evidence="8 9" key="1">
    <citation type="submission" date="2014-08" db="EMBL/GenBank/DDBJ databases">
        <title>Clostridium innocuum, an unnegligible vancomycin-resistant pathogen causing extra-intestinal infections.</title>
        <authorList>
            <person name="Feng Y."/>
            <person name="Chiu C.-H."/>
        </authorList>
    </citation>
    <scope>NUCLEOTIDE SEQUENCE [LARGE SCALE GENOMIC DNA]</scope>
    <source>
        <strain evidence="8 9">AN88</strain>
    </source>
</reference>
<keyword evidence="1" id="KW-0808">Transferase</keyword>
<accession>A0A099IA18</accession>
<dbReference type="Proteomes" id="UP000030008">
    <property type="component" value="Unassembled WGS sequence"/>
</dbReference>
<dbReference type="Gene3D" id="3.40.50.300">
    <property type="entry name" value="P-loop containing nucleotide triphosphate hydrolases"/>
    <property type="match status" value="1"/>
</dbReference>
<dbReference type="EMBL" id="JQIF01000006">
    <property type="protein sequence ID" value="KGJ54854.1"/>
    <property type="molecule type" value="Genomic_DNA"/>
</dbReference>
<dbReference type="PROSITE" id="PS50045">
    <property type="entry name" value="SIGMA54_INTERACT_4"/>
    <property type="match status" value="1"/>
</dbReference>
<dbReference type="GO" id="GO:0016020">
    <property type="term" value="C:membrane"/>
    <property type="evidence" value="ECO:0007669"/>
    <property type="project" value="InterPro"/>
</dbReference>
<evidence type="ECO:0000313" key="9">
    <source>
        <dbReference type="Proteomes" id="UP000030008"/>
    </source>
</evidence>
<dbReference type="Gene3D" id="3.40.50.510">
    <property type="entry name" value="Phosphotransferase system, mannose-type IIA component"/>
    <property type="match status" value="1"/>
</dbReference>
<dbReference type="PROSITE" id="PS51372">
    <property type="entry name" value="PRD_2"/>
    <property type="match status" value="2"/>
</dbReference>
<dbReference type="CDD" id="cd00009">
    <property type="entry name" value="AAA"/>
    <property type="match status" value="1"/>
</dbReference>
<evidence type="ECO:0000259" key="5">
    <source>
        <dbReference type="PROSITE" id="PS50045"/>
    </source>
</evidence>
<dbReference type="InterPro" id="IPR036662">
    <property type="entry name" value="PTS_EIIA_man-typ_sf"/>
</dbReference>
<proteinExistence type="predicted"/>
<keyword evidence="4" id="KW-0238">DNA-binding</keyword>
<gene>
    <name evidence="8" type="ORF">CIAN88_01165</name>
</gene>
<dbReference type="GO" id="GO:0003677">
    <property type="term" value="F:DNA binding"/>
    <property type="evidence" value="ECO:0007669"/>
    <property type="project" value="UniProtKB-KW"/>
</dbReference>
<feature type="domain" description="PRD" evidence="7">
    <location>
        <begin position="825"/>
        <end position="923"/>
    </location>
</feature>
<dbReference type="InterPro" id="IPR004701">
    <property type="entry name" value="PTS_EIIA_man-typ"/>
</dbReference>
<dbReference type="InterPro" id="IPR036634">
    <property type="entry name" value="PRD_sf"/>
</dbReference>
<dbReference type="PROSITE" id="PS51096">
    <property type="entry name" value="PTS_EIIA_TYPE_4"/>
    <property type="match status" value="1"/>
</dbReference>
<dbReference type="Pfam" id="PF00158">
    <property type="entry name" value="Sigma54_activat"/>
    <property type="match status" value="1"/>
</dbReference>
<dbReference type="GO" id="GO:0009401">
    <property type="term" value="P:phosphoenolpyruvate-dependent sugar phosphotransferase system"/>
    <property type="evidence" value="ECO:0007669"/>
    <property type="project" value="InterPro"/>
</dbReference>
<dbReference type="SUPFAM" id="SSF63520">
    <property type="entry name" value="PTS-regulatory domain, PRD"/>
    <property type="match status" value="2"/>
</dbReference>
<comment type="caution">
    <text evidence="8">The sequence shown here is derived from an EMBL/GenBank/DDBJ whole genome shotgun (WGS) entry which is preliminary data.</text>
</comment>
<dbReference type="PANTHER" id="PTHR32071:SF38">
    <property type="entry name" value="PSP OPERON TRANSCRIPTIONAL ACTIVATOR"/>
    <property type="match status" value="1"/>
</dbReference>